<feature type="domain" description="DUF7905" evidence="2">
    <location>
        <begin position="421"/>
        <end position="707"/>
    </location>
</feature>
<protein>
    <recommendedName>
        <fullName evidence="2">DUF7905 domain-containing protein</fullName>
    </recommendedName>
</protein>
<accession>A0A9P6Y0X3</accession>
<proteinExistence type="predicted"/>
<feature type="region of interest" description="Disordered" evidence="1">
    <location>
        <begin position="357"/>
        <end position="423"/>
    </location>
</feature>
<dbReference type="Pfam" id="PF25482">
    <property type="entry name" value="DUF7905"/>
    <property type="match status" value="1"/>
</dbReference>
<evidence type="ECO:0000256" key="1">
    <source>
        <dbReference type="SAM" id="MobiDB-lite"/>
    </source>
</evidence>
<evidence type="ECO:0000313" key="4">
    <source>
        <dbReference type="Proteomes" id="UP000717996"/>
    </source>
</evidence>
<dbReference type="AlphaFoldDB" id="A0A9P6Y0X3"/>
<evidence type="ECO:0000313" key="3">
    <source>
        <dbReference type="EMBL" id="KAG1536948.1"/>
    </source>
</evidence>
<comment type="caution">
    <text evidence="3">The sequence shown here is derived from an EMBL/GenBank/DDBJ whole genome shotgun (WGS) entry which is preliminary data.</text>
</comment>
<dbReference type="OrthoDB" id="10265971at2759"/>
<dbReference type="Proteomes" id="UP000717996">
    <property type="component" value="Unassembled WGS sequence"/>
</dbReference>
<sequence>MVQPHQRVYSAHYMTPSNYTKWSPHIAFHECSELGKRMKTEIRYNFEDQCFEIKGRSQRACDDTMMKIVAKLMPILHQEIDDKMMKGTYENLENIFAMPSLIQPKASSASNPAVGRPPMLDESNEKKEGKGAYYYNETESDDPDEDEDMFIETFTFANNLHDPMKILSVPSVDGSKPIDYLSVIGNDTDTDCRLINKKVNIIGTNESSVKEALQRFKNLQIIYKRGKSPTSVVSCIHIPSETEFGIYFCSLNRFAHRTYVDLLKAGGPYYVLLSVLKNDKGDYQRPKYLLDVSAPPMFAGTSCAQAPKKHSPQQRLEMSLEERMKRVNLKTDFSNTQHDIAPDQQSLWGENKNDVHMSRMQTTPPCNPATSSATPPPKSSQDDFPALPSTPRKALLSKGPQRRVVRELPERSGHATPKTKSHSEMLRQYNYHCMRTNLAEGLESVRGFKGNIKLSASLGKILWTDIKPEMQKKIWRYQQVNEILMKEQGIRPVFNGLATKDSAVIAKISETLPPHQSIYAYFEIHANARNQPLLPYKPVVLYMSQQAVHFKKIAVATNKITEINWVTLDRKFDFQMNLQTETLTRMDVKPYSTFLKKISIHPHTRQMTYEDVPNFLQVSEIYLKNTTKIKLHFPFFVEITHVEKLPLIPQTSLGFDINKILCDTGKGEVWYTIELFYSAHDEVFKTNADLSAGKFASWTVDDVLGADENDNGPLVQFVRCLLLFTERSEKVI</sequence>
<organism evidence="3 4">
    <name type="scientific">Rhizopus oryzae</name>
    <name type="common">Mucormycosis agent</name>
    <name type="synonym">Rhizopus arrhizus var. delemar</name>
    <dbReference type="NCBI Taxonomy" id="64495"/>
    <lineage>
        <taxon>Eukaryota</taxon>
        <taxon>Fungi</taxon>
        <taxon>Fungi incertae sedis</taxon>
        <taxon>Mucoromycota</taxon>
        <taxon>Mucoromycotina</taxon>
        <taxon>Mucoromycetes</taxon>
        <taxon>Mucorales</taxon>
        <taxon>Mucorineae</taxon>
        <taxon>Rhizopodaceae</taxon>
        <taxon>Rhizopus</taxon>
    </lineage>
</organism>
<name>A0A9P6Y0X3_RHIOR</name>
<feature type="region of interest" description="Disordered" evidence="1">
    <location>
        <begin position="106"/>
        <end position="146"/>
    </location>
</feature>
<dbReference type="InterPro" id="IPR057227">
    <property type="entry name" value="DUF7905"/>
</dbReference>
<dbReference type="EMBL" id="JAANIT010002278">
    <property type="protein sequence ID" value="KAG1536948.1"/>
    <property type="molecule type" value="Genomic_DNA"/>
</dbReference>
<evidence type="ECO:0000259" key="2">
    <source>
        <dbReference type="Pfam" id="PF25482"/>
    </source>
</evidence>
<feature type="compositionally biased region" description="Basic and acidic residues" evidence="1">
    <location>
        <begin position="404"/>
        <end position="413"/>
    </location>
</feature>
<feature type="compositionally biased region" description="Low complexity" evidence="1">
    <location>
        <begin position="362"/>
        <end position="373"/>
    </location>
</feature>
<reference evidence="3" key="1">
    <citation type="journal article" date="2020" name="Microb. Genom.">
        <title>Genetic diversity of clinical and environmental Mucorales isolates obtained from an investigation of mucormycosis cases among solid organ transplant recipients.</title>
        <authorList>
            <person name="Nguyen M.H."/>
            <person name="Kaul D."/>
            <person name="Muto C."/>
            <person name="Cheng S.J."/>
            <person name="Richter R.A."/>
            <person name="Bruno V.M."/>
            <person name="Liu G."/>
            <person name="Beyhan S."/>
            <person name="Sundermann A.J."/>
            <person name="Mounaud S."/>
            <person name="Pasculle A.W."/>
            <person name="Nierman W.C."/>
            <person name="Driscoll E."/>
            <person name="Cumbie R."/>
            <person name="Clancy C.J."/>
            <person name="Dupont C.L."/>
        </authorList>
    </citation>
    <scope>NUCLEOTIDE SEQUENCE</scope>
    <source>
        <strain evidence="3">GL16</strain>
    </source>
</reference>
<gene>
    <name evidence="3" type="ORF">G6F51_010671</name>
</gene>